<protein>
    <submittedName>
        <fullName evidence="2">Transcriptional regulator, TrmB</fullName>
    </submittedName>
</protein>
<dbReference type="InterPro" id="IPR036390">
    <property type="entry name" value="WH_DNA-bd_sf"/>
</dbReference>
<evidence type="ECO:0000313" key="3">
    <source>
        <dbReference type="Proteomes" id="UP000005695"/>
    </source>
</evidence>
<dbReference type="InterPro" id="IPR039422">
    <property type="entry name" value="MarR/SlyA-like"/>
</dbReference>
<dbReference type="InterPro" id="IPR000835">
    <property type="entry name" value="HTH_MarR-typ"/>
</dbReference>
<comment type="caution">
    <text evidence="2">The sequence shown here is derived from an EMBL/GenBank/DDBJ whole genome shotgun (WGS) entry which is preliminary data.</text>
</comment>
<dbReference type="Proteomes" id="UP000005695">
    <property type="component" value="Unassembled WGS sequence"/>
</dbReference>
<dbReference type="PRINTS" id="PR00598">
    <property type="entry name" value="HTHMARR"/>
</dbReference>
<accession>Q1JXY1</accession>
<evidence type="ECO:0000259" key="1">
    <source>
        <dbReference type="PROSITE" id="PS50995"/>
    </source>
</evidence>
<dbReference type="AlphaFoldDB" id="Q1JXY1"/>
<dbReference type="RefSeq" id="WP_006001543.1">
    <property type="nucleotide sequence ID" value="NZ_AAEW02000014.1"/>
</dbReference>
<dbReference type="Pfam" id="PF01047">
    <property type="entry name" value="MarR"/>
    <property type="match status" value="1"/>
</dbReference>
<dbReference type="PROSITE" id="PS50995">
    <property type="entry name" value="HTH_MARR_2"/>
    <property type="match status" value="1"/>
</dbReference>
<proteinExistence type="predicted"/>
<dbReference type="InterPro" id="IPR036388">
    <property type="entry name" value="WH-like_DNA-bd_sf"/>
</dbReference>
<sequence>MNDSKSCPDAEGFVPRIVEAQRMDAHDTPDVPKSSYDLRILQSLRRVIRAVDLHSRKLAMQYNITGPQLACLTAMAEQGAMTASTLARSVYLSPSTIVGILDRLEHKGLAERKRSERDRRVVQVSLTEAGLALVGKNPSSLQENLATALQELPELEQVSITMALERIVELMEAGSIDASPVLETGALEHYDADKKD</sequence>
<gene>
    <name evidence="2" type="ORF">Dace_1089</name>
</gene>
<dbReference type="Gene3D" id="1.10.10.10">
    <property type="entry name" value="Winged helix-like DNA-binding domain superfamily/Winged helix DNA-binding domain"/>
    <property type="match status" value="1"/>
</dbReference>
<dbReference type="PANTHER" id="PTHR33164">
    <property type="entry name" value="TRANSCRIPTIONAL REGULATOR, MARR FAMILY"/>
    <property type="match status" value="1"/>
</dbReference>
<name>Q1JXY1_DESA6</name>
<keyword evidence="3" id="KW-1185">Reference proteome</keyword>
<reference evidence="2" key="2">
    <citation type="submission" date="2006-05" db="EMBL/GenBank/DDBJ databases">
        <title>Sequencing of the draft genome and assembly of Desulfuromonas acetoxidans DSM 684.</title>
        <authorList>
            <consortium name="US DOE Joint Genome Institute (JGI-PGF)"/>
            <person name="Copeland A."/>
            <person name="Lucas S."/>
            <person name="Lapidus A."/>
            <person name="Barry K."/>
            <person name="Detter J.C."/>
            <person name="Glavina del Rio T."/>
            <person name="Hammon N."/>
            <person name="Israni S."/>
            <person name="Dalin E."/>
            <person name="Tice H."/>
            <person name="Bruce D."/>
            <person name="Pitluck S."/>
            <person name="Richardson P."/>
        </authorList>
    </citation>
    <scope>NUCLEOTIDE SEQUENCE [LARGE SCALE GENOMIC DNA]</scope>
    <source>
        <strain evidence="2">DSM 684</strain>
    </source>
</reference>
<dbReference type="GO" id="GO:0006950">
    <property type="term" value="P:response to stress"/>
    <property type="evidence" value="ECO:0007669"/>
    <property type="project" value="TreeGrafter"/>
</dbReference>
<feature type="domain" description="HTH marR-type" evidence="1">
    <location>
        <begin position="37"/>
        <end position="169"/>
    </location>
</feature>
<dbReference type="PANTHER" id="PTHR33164:SF89">
    <property type="entry name" value="MARR FAMILY REGULATORY PROTEIN"/>
    <property type="match status" value="1"/>
</dbReference>
<dbReference type="SMART" id="SM00347">
    <property type="entry name" value="HTH_MARR"/>
    <property type="match status" value="1"/>
</dbReference>
<dbReference type="SUPFAM" id="SSF46785">
    <property type="entry name" value="Winged helix' DNA-binding domain"/>
    <property type="match status" value="1"/>
</dbReference>
<dbReference type="GO" id="GO:0003700">
    <property type="term" value="F:DNA-binding transcription factor activity"/>
    <property type="evidence" value="ECO:0007669"/>
    <property type="project" value="InterPro"/>
</dbReference>
<dbReference type="EMBL" id="AAEW02000014">
    <property type="protein sequence ID" value="EAT15012.1"/>
    <property type="molecule type" value="Genomic_DNA"/>
</dbReference>
<organism evidence="2 3">
    <name type="scientific">Desulfuromonas acetoxidans (strain DSM 684 / 11070)</name>
    <dbReference type="NCBI Taxonomy" id="281689"/>
    <lineage>
        <taxon>Bacteria</taxon>
        <taxon>Pseudomonadati</taxon>
        <taxon>Thermodesulfobacteriota</taxon>
        <taxon>Desulfuromonadia</taxon>
        <taxon>Desulfuromonadales</taxon>
        <taxon>Desulfuromonadaceae</taxon>
        <taxon>Desulfuromonas</taxon>
    </lineage>
</organism>
<reference evidence="2" key="1">
    <citation type="submission" date="2006-05" db="EMBL/GenBank/DDBJ databases">
        <title>Annotation of the draft genome assembly of Desulfuromonas acetoxidans DSM 684.</title>
        <authorList>
            <consortium name="US DOE Joint Genome Institute (JGI-ORNL)"/>
            <person name="Larimer F."/>
            <person name="Land M."/>
            <person name="Hauser L."/>
        </authorList>
    </citation>
    <scope>NUCLEOTIDE SEQUENCE [LARGE SCALE GENOMIC DNA]</scope>
    <source>
        <strain evidence="2">DSM 684</strain>
    </source>
</reference>
<evidence type="ECO:0000313" key="2">
    <source>
        <dbReference type="EMBL" id="EAT15012.1"/>
    </source>
</evidence>